<dbReference type="Proteomes" id="UP000316304">
    <property type="component" value="Unassembled WGS sequence"/>
</dbReference>
<dbReference type="Gene3D" id="3.40.50.11440">
    <property type="match status" value="1"/>
</dbReference>
<name>A0A5C6CQS8_9BACT</name>
<comment type="caution">
    <text evidence="1">The sequence shown here is derived from an EMBL/GenBank/DDBJ whole genome shotgun (WGS) entry which is preliminary data.</text>
</comment>
<sequence length="412" mass="44649">MNQSTNPAPVAERIVSNEIWQYESGFNRRVTDVAGATRDALRGPIDFPPLTAAILPGERIALAVDPNVPEVGEVIRGVLLAIEEADCEAIDIVLWDETSDELLQQLQSEFETIAHVTRHDAQKRDSLRYLGVDVDDEPIYLSRFLVDADLVLPVLAARAWDAAGANPLSGVYPMLADSNTRLRHQKTLHSPAAKPQTSNESQVGWMLGVQIMLAVAANSDGEVGAVFAGTPDGIRPSFERPRQEDDECPPAPLVVATIEGSKQQQSWANFSRAIAVAATHAAPGGTIVIWSDIEQPASDRLVMRLSSERDFGDLDSQNEESEDDAIAALGQSDDGFTIWDDSIAMARSIERVRCEYRVLFHSKLGMELAESLGLGAIESLDALEHLSGSFEGCGILRAAQFAGGTFDEPPVH</sequence>
<evidence type="ECO:0000313" key="1">
    <source>
        <dbReference type="EMBL" id="TWU26910.1"/>
    </source>
</evidence>
<dbReference type="EMBL" id="SJPT01000001">
    <property type="protein sequence ID" value="TWU26910.1"/>
    <property type="molecule type" value="Genomic_DNA"/>
</dbReference>
<gene>
    <name evidence="1" type="ORF">Pla52o_07660</name>
</gene>
<organism evidence="1 2">
    <name type="scientific">Novipirellula galeiformis</name>
    <dbReference type="NCBI Taxonomy" id="2528004"/>
    <lineage>
        <taxon>Bacteria</taxon>
        <taxon>Pseudomonadati</taxon>
        <taxon>Planctomycetota</taxon>
        <taxon>Planctomycetia</taxon>
        <taxon>Pirellulales</taxon>
        <taxon>Pirellulaceae</taxon>
        <taxon>Novipirellula</taxon>
    </lineage>
</organism>
<evidence type="ECO:0000313" key="2">
    <source>
        <dbReference type="Proteomes" id="UP000316304"/>
    </source>
</evidence>
<keyword evidence="2" id="KW-1185">Reference proteome</keyword>
<protein>
    <submittedName>
        <fullName evidence="1">Uncharacterized protein</fullName>
    </submittedName>
</protein>
<dbReference type="AlphaFoldDB" id="A0A5C6CQS8"/>
<reference evidence="1 2" key="1">
    <citation type="submission" date="2019-02" db="EMBL/GenBank/DDBJ databases">
        <title>Deep-cultivation of Planctomycetes and their phenomic and genomic characterization uncovers novel biology.</title>
        <authorList>
            <person name="Wiegand S."/>
            <person name="Jogler M."/>
            <person name="Boedeker C."/>
            <person name="Pinto D."/>
            <person name="Vollmers J."/>
            <person name="Rivas-Marin E."/>
            <person name="Kohn T."/>
            <person name="Peeters S.H."/>
            <person name="Heuer A."/>
            <person name="Rast P."/>
            <person name="Oberbeckmann S."/>
            <person name="Bunk B."/>
            <person name="Jeske O."/>
            <person name="Meyerdierks A."/>
            <person name="Storesund J.E."/>
            <person name="Kallscheuer N."/>
            <person name="Luecker S."/>
            <person name="Lage O.M."/>
            <person name="Pohl T."/>
            <person name="Merkel B.J."/>
            <person name="Hornburger P."/>
            <person name="Mueller R.-W."/>
            <person name="Bruemmer F."/>
            <person name="Labrenz M."/>
            <person name="Spormann A.M."/>
            <person name="Op Den Camp H."/>
            <person name="Overmann J."/>
            <person name="Amann R."/>
            <person name="Jetten M.S.M."/>
            <person name="Mascher T."/>
            <person name="Medema M.H."/>
            <person name="Devos D.P."/>
            <person name="Kaster A.-K."/>
            <person name="Ovreas L."/>
            <person name="Rohde M."/>
            <person name="Galperin M.Y."/>
            <person name="Jogler C."/>
        </authorList>
    </citation>
    <scope>NUCLEOTIDE SEQUENCE [LARGE SCALE GENOMIC DNA]</scope>
    <source>
        <strain evidence="1 2">Pla52o</strain>
    </source>
</reference>
<dbReference type="RefSeq" id="WP_197168972.1">
    <property type="nucleotide sequence ID" value="NZ_SJPT01000001.1"/>
</dbReference>
<proteinExistence type="predicted"/>
<accession>A0A5C6CQS8</accession>